<gene>
    <name evidence="1" type="ORF">ACFF45_16920</name>
</gene>
<dbReference type="Proteomes" id="UP001589709">
    <property type="component" value="Unassembled WGS sequence"/>
</dbReference>
<dbReference type="PROSITE" id="PS51257">
    <property type="entry name" value="PROKAR_LIPOPROTEIN"/>
    <property type="match status" value="1"/>
</dbReference>
<name>A0ABV5N2A6_9ACTN</name>
<protein>
    <recommendedName>
        <fullName evidence="3">Lipoprotein</fullName>
    </recommendedName>
</protein>
<dbReference type="RefSeq" id="WP_381346876.1">
    <property type="nucleotide sequence ID" value="NZ_JBHMCY010000029.1"/>
</dbReference>
<proteinExistence type="predicted"/>
<accession>A0ABV5N2A6</accession>
<reference evidence="1 2" key="1">
    <citation type="submission" date="2024-09" db="EMBL/GenBank/DDBJ databases">
        <authorList>
            <person name="Sun Q."/>
            <person name="Mori K."/>
        </authorList>
    </citation>
    <scope>NUCLEOTIDE SEQUENCE [LARGE SCALE GENOMIC DNA]</scope>
    <source>
        <strain evidence="1 2">JCM 6917</strain>
    </source>
</reference>
<evidence type="ECO:0000313" key="1">
    <source>
        <dbReference type="EMBL" id="MFB9464346.1"/>
    </source>
</evidence>
<keyword evidence="2" id="KW-1185">Reference proteome</keyword>
<comment type="caution">
    <text evidence="1">The sequence shown here is derived from an EMBL/GenBank/DDBJ whole genome shotgun (WGS) entry which is preliminary data.</text>
</comment>
<dbReference type="EMBL" id="JBHMCY010000029">
    <property type="protein sequence ID" value="MFB9464346.1"/>
    <property type="molecule type" value="Genomic_DNA"/>
</dbReference>
<sequence length="178" mass="17747">MGAARWVRGRPRGRRATGATVVVVAGPAGLVACEPGAMSSVTVACTTDELVTRELEGRRADVRWLSCTAGIGGRGGPASPTASVRTVADVDCEGETSDGRAIAVNGTVTRAVAGACVRGDLTARAGGTEWFRVSGLGDCGATSAPHVDAPPGAGPTTTVTVTETVHCRSAATCGPEGK</sequence>
<evidence type="ECO:0008006" key="3">
    <source>
        <dbReference type="Google" id="ProtNLM"/>
    </source>
</evidence>
<evidence type="ECO:0000313" key="2">
    <source>
        <dbReference type="Proteomes" id="UP001589709"/>
    </source>
</evidence>
<organism evidence="1 2">
    <name type="scientific">Streptomyces cinereospinus</name>
    <dbReference type="NCBI Taxonomy" id="285561"/>
    <lineage>
        <taxon>Bacteria</taxon>
        <taxon>Bacillati</taxon>
        <taxon>Actinomycetota</taxon>
        <taxon>Actinomycetes</taxon>
        <taxon>Kitasatosporales</taxon>
        <taxon>Streptomycetaceae</taxon>
        <taxon>Streptomyces</taxon>
    </lineage>
</organism>